<dbReference type="Proteomes" id="UP000029120">
    <property type="component" value="Chromosome 8"/>
</dbReference>
<sequence length="373" mass="39833">MSSAVLCVLSRTATTAESSPSLPTSPLPCISSAASSSHRQICHRHSAVAVEKYHPRRAKTGAKINSLCLLGFVRVGGEDIQARHKPDLVQLRPTHLEDAGSPAKKACSDAASSSWLRPCSKKTNTTQALGVSNAENPESPSFVNEELIDDVLVLADEIADDAPVLVDVKAEMDEFDNDAVAPPSTTSVPRTIPTPSTAPDLAPNTTYVPSTTPAPSTASAAKKTARMPPSVVLGMPASDSRAWRSSAPLDSSRSGEDAKKKAKGKAHETVTSDRQRSEPRGDDEKEPKRPRTDPPSPSVRVPQSVFDDDAAAARLFATMVFPDDPYTHVRASSSGTMSHAGLKFLAFVNRVDHELGEEIKKQKLHADDYADRA</sequence>
<organism evidence="2 3">
    <name type="scientific">Arabis alpina</name>
    <name type="common">Alpine rock-cress</name>
    <dbReference type="NCBI Taxonomy" id="50452"/>
    <lineage>
        <taxon>Eukaryota</taxon>
        <taxon>Viridiplantae</taxon>
        <taxon>Streptophyta</taxon>
        <taxon>Embryophyta</taxon>
        <taxon>Tracheophyta</taxon>
        <taxon>Spermatophyta</taxon>
        <taxon>Magnoliopsida</taxon>
        <taxon>eudicotyledons</taxon>
        <taxon>Gunneridae</taxon>
        <taxon>Pentapetalae</taxon>
        <taxon>rosids</taxon>
        <taxon>malvids</taxon>
        <taxon>Brassicales</taxon>
        <taxon>Brassicaceae</taxon>
        <taxon>Arabideae</taxon>
        <taxon>Arabis</taxon>
    </lineage>
</organism>
<accession>A0A087GAM2</accession>
<evidence type="ECO:0000313" key="2">
    <source>
        <dbReference type="EMBL" id="KFK26924.1"/>
    </source>
</evidence>
<feature type="compositionally biased region" description="Low complexity" evidence="1">
    <location>
        <begin position="209"/>
        <end position="222"/>
    </location>
</feature>
<feature type="compositionally biased region" description="Polar residues" evidence="1">
    <location>
        <begin position="183"/>
        <end position="208"/>
    </location>
</feature>
<feature type="region of interest" description="Disordered" evidence="1">
    <location>
        <begin position="176"/>
        <end position="304"/>
    </location>
</feature>
<protein>
    <submittedName>
        <fullName evidence="2">Uncharacterized protein</fullName>
    </submittedName>
</protein>
<gene>
    <name evidence="2" type="ordered locus">AALP_Aa8g310800</name>
</gene>
<name>A0A087GAM2_ARAAL</name>
<keyword evidence="3" id="KW-1185">Reference proteome</keyword>
<evidence type="ECO:0000313" key="3">
    <source>
        <dbReference type="Proteomes" id="UP000029120"/>
    </source>
</evidence>
<dbReference type="Gramene" id="KFK26924">
    <property type="protein sequence ID" value="KFK26924"/>
    <property type="gene ID" value="AALP_AA8G310800"/>
</dbReference>
<dbReference type="EMBL" id="CM002876">
    <property type="protein sequence ID" value="KFK26924.1"/>
    <property type="molecule type" value="Genomic_DNA"/>
</dbReference>
<dbReference type="AlphaFoldDB" id="A0A087GAM2"/>
<evidence type="ECO:0000256" key="1">
    <source>
        <dbReference type="SAM" id="MobiDB-lite"/>
    </source>
</evidence>
<reference evidence="3" key="1">
    <citation type="journal article" date="2015" name="Nat. Plants">
        <title>Genome expansion of Arabis alpina linked with retrotransposition and reduced symmetric DNA methylation.</title>
        <authorList>
            <person name="Willing E.M."/>
            <person name="Rawat V."/>
            <person name="Mandakova T."/>
            <person name="Maumus F."/>
            <person name="James G.V."/>
            <person name="Nordstroem K.J."/>
            <person name="Becker C."/>
            <person name="Warthmann N."/>
            <person name="Chica C."/>
            <person name="Szarzynska B."/>
            <person name="Zytnicki M."/>
            <person name="Albani M.C."/>
            <person name="Kiefer C."/>
            <person name="Bergonzi S."/>
            <person name="Castaings L."/>
            <person name="Mateos J.L."/>
            <person name="Berns M.C."/>
            <person name="Bujdoso N."/>
            <person name="Piofczyk T."/>
            <person name="de Lorenzo L."/>
            <person name="Barrero-Sicilia C."/>
            <person name="Mateos I."/>
            <person name="Piednoel M."/>
            <person name="Hagmann J."/>
            <person name="Chen-Min-Tao R."/>
            <person name="Iglesias-Fernandez R."/>
            <person name="Schuster S.C."/>
            <person name="Alonso-Blanco C."/>
            <person name="Roudier F."/>
            <person name="Carbonero P."/>
            <person name="Paz-Ares J."/>
            <person name="Davis S.J."/>
            <person name="Pecinka A."/>
            <person name="Quesneville H."/>
            <person name="Colot V."/>
            <person name="Lysak M.A."/>
            <person name="Weigel D."/>
            <person name="Coupland G."/>
            <person name="Schneeberger K."/>
        </authorList>
    </citation>
    <scope>NUCLEOTIDE SEQUENCE [LARGE SCALE GENOMIC DNA]</scope>
    <source>
        <strain evidence="3">cv. Pajares</strain>
    </source>
</reference>
<feature type="compositionally biased region" description="Basic and acidic residues" evidence="1">
    <location>
        <begin position="253"/>
        <end position="292"/>
    </location>
</feature>
<proteinExistence type="predicted"/>